<dbReference type="Proteomes" id="UP000006757">
    <property type="component" value="Unassembled WGS sequence"/>
</dbReference>
<evidence type="ECO:0000313" key="3">
    <source>
        <dbReference type="Proteomes" id="UP000006757"/>
    </source>
</evidence>
<reference evidence="2 3" key="1">
    <citation type="journal article" date="2012" name="Eukaryot. Cell">
        <title>Genome sequence of the Trichosporon asahii environmental strain CBS 8904.</title>
        <authorList>
            <person name="Yang R.Y."/>
            <person name="Li H.T."/>
            <person name="Zhu H."/>
            <person name="Zhou G.P."/>
            <person name="Wang M."/>
            <person name="Wang L."/>
        </authorList>
    </citation>
    <scope>NUCLEOTIDE SEQUENCE [LARGE SCALE GENOMIC DNA]</scope>
    <source>
        <strain evidence="2 3">CBS 8904</strain>
    </source>
</reference>
<dbReference type="HOGENOM" id="CLU_1526236_0_0_1"/>
<comment type="caution">
    <text evidence="2">The sequence shown here is derived from an EMBL/GenBank/DDBJ whole genome shotgun (WGS) entry which is preliminary data.</text>
</comment>
<evidence type="ECO:0000256" key="1">
    <source>
        <dbReference type="SAM" id="MobiDB-lite"/>
    </source>
</evidence>
<evidence type="ECO:0000313" key="2">
    <source>
        <dbReference type="EMBL" id="EKC98910.1"/>
    </source>
</evidence>
<keyword evidence="3" id="KW-1185">Reference proteome</keyword>
<name>K1VDH6_TRIAC</name>
<protein>
    <submittedName>
        <fullName evidence="2">Uncharacterized protein</fullName>
    </submittedName>
</protein>
<dbReference type="InParanoid" id="K1VDH6"/>
<feature type="region of interest" description="Disordered" evidence="1">
    <location>
        <begin position="139"/>
        <end position="176"/>
    </location>
</feature>
<dbReference type="AlphaFoldDB" id="K1VDH6"/>
<gene>
    <name evidence="2" type="ORF">A1Q2_06664</name>
</gene>
<accession>K1VDH6</accession>
<organism evidence="2 3">
    <name type="scientific">Trichosporon asahii var. asahii (strain CBS 8904)</name>
    <name type="common">Yeast</name>
    <dbReference type="NCBI Taxonomy" id="1220162"/>
    <lineage>
        <taxon>Eukaryota</taxon>
        <taxon>Fungi</taxon>
        <taxon>Dikarya</taxon>
        <taxon>Basidiomycota</taxon>
        <taxon>Agaricomycotina</taxon>
        <taxon>Tremellomycetes</taxon>
        <taxon>Trichosporonales</taxon>
        <taxon>Trichosporonaceae</taxon>
        <taxon>Trichosporon</taxon>
    </lineage>
</organism>
<proteinExistence type="predicted"/>
<sequence length="176" mass="18791">MTTAESVASVSSARTEYSSLVTVELNGDEDTQLTVKTPSPLTDRLAGACGPIPGSDTVSQLLFVPSDTADVVLKVQRKSSDSNVPNDLIRVAILDDDNKRTLLRALPKAEIVDVRTFLGRAEGTQPQTLEHSVRRAHRARQLRGRSDSPAGQARGSALDAKEEAQVVESPAGCIQT</sequence>
<dbReference type="EMBL" id="AMBO01000378">
    <property type="protein sequence ID" value="EKC98910.1"/>
    <property type="molecule type" value="Genomic_DNA"/>
</dbReference>